<protein>
    <recommendedName>
        <fullName evidence="10">Thioredoxin domain-containing protein</fullName>
    </recommendedName>
</protein>
<dbReference type="PROSITE" id="PS51352">
    <property type="entry name" value="THIOREDOXIN_2"/>
    <property type="match status" value="1"/>
</dbReference>
<dbReference type="Gene3D" id="3.40.30.10">
    <property type="entry name" value="Glutaredoxin"/>
    <property type="match status" value="1"/>
</dbReference>
<evidence type="ECO:0000256" key="1">
    <source>
        <dbReference type="ARBA" id="ARBA00004651"/>
    </source>
</evidence>
<dbReference type="InterPro" id="IPR013766">
    <property type="entry name" value="Thioredoxin_domain"/>
</dbReference>
<feature type="transmembrane region" description="Helical" evidence="8">
    <location>
        <begin position="411"/>
        <end position="433"/>
    </location>
</feature>
<dbReference type="InterPro" id="IPR036929">
    <property type="entry name" value="DsbDN_sf"/>
</dbReference>
<feature type="domain" description="Thioredoxin" evidence="10">
    <location>
        <begin position="533"/>
        <end position="668"/>
    </location>
</feature>
<dbReference type="Proteomes" id="UP000646745">
    <property type="component" value="Unassembled WGS sequence"/>
</dbReference>
<dbReference type="Gene3D" id="2.60.40.1250">
    <property type="entry name" value="Thiol:disulfide interchange protein DsbD, N-terminal domain"/>
    <property type="match status" value="1"/>
</dbReference>
<sequence length="672" mass="70660">MSRISSWILTLFVCLMTPAGVAQGASLFGFGEEESAAPTSNQADFLPVDEAFHAYAWHQDGRLFVGIRNQPGYYLYRHRFGLESRRPGLTLDDPDIPPGKFKHDQYLGDVHVFYGRVVLSAALPKPPADSVGAIPVTLTFQGCADAGLCYPPEHWQLAAKAGGPPEAFTDASNEAQASPIASRAAPTADPFRPADSPDAKADAVPQADPVSPAATLEPPASATTPSEPAPASDASPISADGRFRALLSGGIGIATLGLFFLAGIGLTFTPCVLPMIPILTSIIVGQNAGRRRALGLSLSYVAGMAVTFTALGTLMGLFGASLNLQARLQSVWVLVPFALLFVLFAVAMFGGFDLRLPGGFGRHVDRWQDRLQRSGPPGLATAGALSVLVVSPCVSAPLAGALVFISSTGDVLGGALALLALGLGMGLPLVVVGTFGSQWLPRAGAWMNGVKSLFGVMLLAVAIWLVERLLPGPIVLLLWSALAIGSALAMGALRFDGAAPQGWRLVRLVAGWMLLFWGAALVWGAAQGGSDPLRPLTAATAGAGTDVTRPHFRTVTSLDALQAALQDARSDGRPAMVDVSADWCISCKVMEREVFPRPEIARRLAGFTLIRADVTDDAPASRTLLEHYGLFGPPGLLFFSRGKELRAARVQGEVDAIELADHLDAVQRQIAN</sequence>
<dbReference type="EMBL" id="BMZI01000005">
    <property type="protein sequence ID" value="GHB23441.1"/>
    <property type="molecule type" value="Genomic_DNA"/>
</dbReference>
<organism evidence="11 12">
    <name type="scientific">Salinicola rhizosphaerae</name>
    <dbReference type="NCBI Taxonomy" id="1443141"/>
    <lineage>
        <taxon>Bacteria</taxon>
        <taxon>Pseudomonadati</taxon>
        <taxon>Pseudomonadota</taxon>
        <taxon>Gammaproteobacteria</taxon>
        <taxon>Oceanospirillales</taxon>
        <taxon>Halomonadaceae</taxon>
        <taxon>Salinicola</taxon>
    </lineage>
</organism>
<dbReference type="PANTHER" id="PTHR32234">
    <property type="entry name" value="THIOL:DISULFIDE INTERCHANGE PROTEIN DSBD"/>
    <property type="match status" value="1"/>
</dbReference>
<dbReference type="SUPFAM" id="SSF74863">
    <property type="entry name" value="Thiol:disulfide interchange protein DsbD, N-terminal domain (DsbD-alpha)"/>
    <property type="match status" value="1"/>
</dbReference>
<keyword evidence="3 8" id="KW-0812">Transmembrane</keyword>
<evidence type="ECO:0000259" key="10">
    <source>
        <dbReference type="PROSITE" id="PS51352"/>
    </source>
</evidence>
<feature type="region of interest" description="Disordered" evidence="7">
    <location>
        <begin position="160"/>
        <end position="236"/>
    </location>
</feature>
<keyword evidence="12" id="KW-1185">Reference proteome</keyword>
<feature type="signal peptide" evidence="9">
    <location>
        <begin position="1"/>
        <end position="24"/>
    </location>
</feature>
<dbReference type="Pfam" id="PF13899">
    <property type="entry name" value="Thioredoxin_7"/>
    <property type="match status" value="1"/>
</dbReference>
<evidence type="ECO:0000256" key="9">
    <source>
        <dbReference type="SAM" id="SignalP"/>
    </source>
</evidence>
<dbReference type="Pfam" id="PF11412">
    <property type="entry name" value="DsbD_N"/>
    <property type="match status" value="1"/>
</dbReference>
<dbReference type="InterPro" id="IPR035671">
    <property type="entry name" value="DsbD_gamma"/>
</dbReference>
<dbReference type="CDD" id="cd02953">
    <property type="entry name" value="DsbDgamma"/>
    <property type="match status" value="1"/>
</dbReference>
<evidence type="ECO:0000256" key="7">
    <source>
        <dbReference type="SAM" id="MobiDB-lite"/>
    </source>
</evidence>
<proteinExistence type="predicted"/>
<dbReference type="InterPro" id="IPR028250">
    <property type="entry name" value="DsbDN"/>
</dbReference>
<comment type="caution">
    <text evidence="11">The sequence shown here is derived from an EMBL/GenBank/DDBJ whole genome shotgun (WGS) entry which is preliminary data.</text>
</comment>
<keyword evidence="9" id="KW-0732">Signal</keyword>
<dbReference type="InterPro" id="IPR003834">
    <property type="entry name" value="Cyt_c_assmbl_TM_dom"/>
</dbReference>
<feature type="compositionally biased region" description="Low complexity" evidence="7">
    <location>
        <begin position="217"/>
        <end position="236"/>
    </location>
</feature>
<evidence type="ECO:0000256" key="4">
    <source>
        <dbReference type="ARBA" id="ARBA00022748"/>
    </source>
</evidence>
<evidence type="ECO:0000256" key="2">
    <source>
        <dbReference type="ARBA" id="ARBA00022475"/>
    </source>
</evidence>
<feature type="transmembrane region" description="Helical" evidence="8">
    <location>
        <begin position="445"/>
        <end position="466"/>
    </location>
</feature>
<dbReference type="Pfam" id="PF02683">
    <property type="entry name" value="DsbD_TM"/>
    <property type="match status" value="1"/>
</dbReference>
<dbReference type="PANTHER" id="PTHR32234:SF0">
    <property type="entry name" value="THIOL:DISULFIDE INTERCHANGE PROTEIN DSBD"/>
    <property type="match status" value="1"/>
</dbReference>
<dbReference type="InterPro" id="IPR036249">
    <property type="entry name" value="Thioredoxin-like_sf"/>
</dbReference>
<feature type="transmembrane region" description="Helical" evidence="8">
    <location>
        <begin position="377"/>
        <end position="405"/>
    </location>
</feature>
<reference evidence="12" key="1">
    <citation type="journal article" date="2019" name="Int. J. Syst. Evol. Microbiol.">
        <title>The Global Catalogue of Microorganisms (GCM) 10K type strain sequencing project: providing services to taxonomists for standard genome sequencing and annotation.</title>
        <authorList>
            <consortium name="The Broad Institute Genomics Platform"/>
            <consortium name="The Broad Institute Genome Sequencing Center for Infectious Disease"/>
            <person name="Wu L."/>
            <person name="Ma J."/>
        </authorList>
    </citation>
    <scope>NUCLEOTIDE SEQUENCE [LARGE SCALE GENOMIC DNA]</scope>
    <source>
        <strain evidence="12">KCTC 32998</strain>
    </source>
</reference>
<feature type="chain" id="PRO_5045354452" description="Thioredoxin domain-containing protein" evidence="9">
    <location>
        <begin position="25"/>
        <end position="672"/>
    </location>
</feature>
<keyword evidence="6 8" id="KW-0472">Membrane</keyword>
<evidence type="ECO:0000313" key="11">
    <source>
        <dbReference type="EMBL" id="GHB23441.1"/>
    </source>
</evidence>
<accession>A0ABQ3E1L4</accession>
<feature type="transmembrane region" description="Helical" evidence="8">
    <location>
        <begin position="472"/>
        <end position="493"/>
    </location>
</feature>
<feature type="transmembrane region" description="Helical" evidence="8">
    <location>
        <begin position="331"/>
        <end position="356"/>
    </location>
</feature>
<evidence type="ECO:0000313" key="12">
    <source>
        <dbReference type="Proteomes" id="UP000646745"/>
    </source>
</evidence>
<feature type="transmembrane region" description="Helical" evidence="8">
    <location>
        <begin position="505"/>
        <end position="526"/>
    </location>
</feature>
<keyword evidence="2" id="KW-1003">Cell membrane</keyword>
<dbReference type="NCBIfam" id="NF001419">
    <property type="entry name" value="PRK00293.1"/>
    <property type="match status" value="1"/>
</dbReference>
<evidence type="ECO:0000256" key="3">
    <source>
        <dbReference type="ARBA" id="ARBA00022692"/>
    </source>
</evidence>
<evidence type="ECO:0000256" key="6">
    <source>
        <dbReference type="ARBA" id="ARBA00023136"/>
    </source>
</evidence>
<keyword evidence="4" id="KW-0201">Cytochrome c-type biogenesis</keyword>
<comment type="subcellular location">
    <subcellularLocation>
        <location evidence="1">Cell membrane</location>
        <topology evidence="1">Multi-pass membrane protein</topology>
    </subcellularLocation>
</comment>
<name>A0ABQ3E1L4_9GAMM</name>
<dbReference type="RefSeq" id="WP_189444843.1">
    <property type="nucleotide sequence ID" value="NZ_BMZI01000005.1"/>
</dbReference>
<dbReference type="SUPFAM" id="SSF52833">
    <property type="entry name" value="Thioredoxin-like"/>
    <property type="match status" value="1"/>
</dbReference>
<feature type="transmembrane region" description="Helical" evidence="8">
    <location>
        <begin position="245"/>
        <end position="273"/>
    </location>
</feature>
<evidence type="ECO:0000256" key="5">
    <source>
        <dbReference type="ARBA" id="ARBA00022989"/>
    </source>
</evidence>
<feature type="transmembrane region" description="Helical" evidence="8">
    <location>
        <begin position="294"/>
        <end position="319"/>
    </location>
</feature>
<evidence type="ECO:0000256" key="8">
    <source>
        <dbReference type="SAM" id="Phobius"/>
    </source>
</evidence>
<gene>
    <name evidence="11" type="ORF">GCM10009038_22830</name>
</gene>
<keyword evidence="5 8" id="KW-1133">Transmembrane helix</keyword>